<gene>
    <name evidence="1" type="ORF">ATL17_2711</name>
</gene>
<organism evidence="1 2">
    <name type="scientific">Maritalea mobilis</name>
    <dbReference type="NCBI Taxonomy" id="483324"/>
    <lineage>
        <taxon>Bacteria</taxon>
        <taxon>Pseudomonadati</taxon>
        <taxon>Pseudomonadota</taxon>
        <taxon>Alphaproteobacteria</taxon>
        <taxon>Hyphomicrobiales</taxon>
        <taxon>Devosiaceae</taxon>
        <taxon>Maritalea</taxon>
    </lineage>
</organism>
<evidence type="ECO:0000313" key="1">
    <source>
        <dbReference type="EMBL" id="TDQ61612.1"/>
    </source>
</evidence>
<dbReference type="OrthoDB" id="9804312at2"/>
<dbReference type="RefSeq" id="WP_133573327.1">
    <property type="nucleotide sequence ID" value="NZ_SNYR01000003.1"/>
</dbReference>
<dbReference type="AlphaFoldDB" id="A0A4R6VIT6"/>
<dbReference type="GO" id="GO:0008168">
    <property type="term" value="F:methyltransferase activity"/>
    <property type="evidence" value="ECO:0007669"/>
    <property type="project" value="UniProtKB-KW"/>
</dbReference>
<accession>A0A4R6VIT6</accession>
<dbReference type="Gene3D" id="3.40.50.150">
    <property type="entry name" value="Vaccinia Virus protein VP39"/>
    <property type="match status" value="1"/>
</dbReference>
<dbReference type="EMBL" id="SNYR01000003">
    <property type="protein sequence ID" value="TDQ61612.1"/>
    <property type="molecule type" value="Genomic_DNA"/>
</dbReference>
<evidence type="ECO:0000313" key="2">
    <source>
        <dbReference type="Proteomes" id="UP000295391"/>
    </source>
</evidence>
<dbReference type="Proteomes" id="UP000295391">
    <property type="component" value="Unassembled WGS sequence"/>
</dbReference>
<keyword evidence="1" id="KW-0808">Transferase</keyword>
<dbReference type="SUPFAM" id="SSF53335">
    <property type="entry name" value="S-adenosyl-L-methionine-dependent methyltransferases"/>
    <property type="match status" value="1"/>
</dbReference>
<protein>
    <submittedName>
        <fullName evidence="1">Methyltransferase family protein</fullName>
    </submittedName>
</protein>
<dbReference type="Pfam" id="PF13489">
    <property type="entry name" value="Methyltransf_23"/>
    <property type="match status" value="1"/>
</dbReference>
<comment type="caution">
    <text evidence="1">The sequence shown here is derived from an EMBL/GenBank/DDBJ whole genome shotgun (WGS) entry which is preliminary data.</text>
</comment>
<dbReference type="GO" id="GO:0032259">
    <property type="term" value="P:methylation"/>
    <property type="evidence" value="ECO:0007669"/>
    <property type="project" value="UniProtKB-KW"/>
</dbReference>
<keyword evidence="1" id="KW-0489">Methyltransferase</keyword>
<reference evidence="1 2" key="1">
    <citation type="submission" date="2019-03" db="EMBL/GenBank/DDBJ databases">
        <title>Genomic Encyclopedia of Type Strains, Phase III (KMG-III): the genomes of soil and plant-associated and newly described type strains.</title>
        <authorList>
            <person name="Whitman W."/>
        </authorList>
    </citation>
    <scope>NUCLEOTIDE SEQUENCE [LARGE SCALE GENOMIC DNA]</scope>
    <source>
        <strain evidence="1 2">CGMCC 1.7002</strain>
    </source>
</reference>
<dbReference type="PANTHER" id="PTHR43861">
    <property type="entry name" value="TRANS-ACONITATE 2-METHYLTRANSFERASE-RELATED"/>
    <property type="match status" value="1"/>
</dbReference>
<name>A0A4R6VIT6_9HYPH</name>
<proteinExistence type="predicted"/>
<sequence>MSYDPETFAFYAQNAKTYAGRRQKPSDTLLVFLKTLPEGASILELGCGAGLEASYMKAQGFNVTPTEGNPALAAEAEQNFGAPVQIMRFDELEAEESYNAVWANMCLLHAPWESLEDILQRIHKALVPGGVLWASFKIGQGEKRDELGRYYNLPTKSMLSDKFSTAADWAQIEQIDGIGGVGADNQPYQSIWCVAHKIGAAS</sequence>
<dbReference type="InterPro" id="IPR029063">
    <property type="entry name" value="SAM-dependent_MTases_sf"/>
</dbReference>
<keyword evidence="2" id="KW-1185">Reference proteome</keyword>
<dbReference type="PANTHER" id="PTHR43861:SF1">
    <property type="entry name" value="TRANS-ACONITATE 2-METHYLTRANSFERASE"/>
    <property type="match status" value="1"/>
</dbReference>
<dbReference type="CDD" id="cd02440">
    <property type="entry name" value="AdoMet_MTases"/>
    <property type="match status" value="1"/>
</dbReference>